<sequence length="121" mass="14082">MTPQRDARGVLAAWLAYGIWGLFPLYFHALRPAGATEIPAHRVIWTFVLCVVVLLLRTELVALLRQLRGRSAPGRRHRRLPHRHQLVRLRLRRGDRADQRGRARLLPQPDRHRRSGRTRPG</sequence>
<dbReference type="Proteomes" id="UP001059663">
    <property type="component" value="Chromosome"/>
</dbReference>
<accession>A0AC61U5U9</accession>
<gene>
    <name evidence="1" type="ORF">LP422_03825</name>
</gene>
<organism evidence="1 2">
    <name type="scientific">Janibacter limosus</name>
    <dbReference type="NCBI Taxonomy" id="53458"/>
    <lineage>
        <taxon>Bacteria</taxon>
        <taxon>Bacillati</taxon>
        <taxon>Actinomycetota</taxon>
        <taxon>Actinomycetes</taxon>
        <taxon>Micrococcales</taxon>
        <taxon>Intrasporangiaceae</taxon>
        <taxon>Janibacter</taxon>
    </lineage>
</organism>
<evidence type="ECO:0000313" key="2">
    <source>
        <dbReference type="Proteomes" id="UP001059663"/>
    </source>
</evidence>
<protein>
    <submittedName>
        <fullName evidence="1">Uncharacterized protein</fullName>
    </submittedName>
</protein>
<dbReference type="EMBL" id="CP087977">
    <property type="protein sequence ID" value="UUZ45343.1"/>
    <property type="molecule type" value="Genomic_DNA"/>
</dbReference>
<name>A0AC61U5U9_9MICO</name>
<proteinExistence type="predicted"/>
<reference evidence="1" key="1">
    <citation type="submission" date="2021-11" db="EMBL/GenBank/DDBJ databases">
        <title>Study of the species diversity of bacterial strains isolated from a unique natural object - Shulgan-Tash cave (Bashkiria).</title>
        <authorList>
            <person name="Sazanova A.L."/>
            <person name="Chirak E.R."/>
            <person name="Safronova V.I."/>
        </authorList>
    </citation>
    <scope>NUCLEOTIDE SEQUENCE</scope>
    <source>
        <strain evidence="1">P1</strain>
    </source>
</reference>
<evidence type="ECO:0000313" key="1">
    <source>
        <dbReference type="EMBL" id="UUZ45343.1"/>
    </source>
</evidence>